<dbReference type="RefSeq" id="WP_238232068.1">
    <property type="nucleotide sequence ID" value="NZ_BPRA01000010.1"/>
</dbReference>
<comment type="caution">
    <text evidence="2">The sequence shown here is derived from an EMBL/GenBank/DDBJ whole genome shotgun (WGS) entry which is preliminary data.</text>
</comment>
<accession>A0ABQ4TQ45</accession>
<dbReference type="InterPro" id="IPR058248">
    <property type="entry name" value="Lxx211020-like"/>
</dbReference>
<dbReference type="Gene3D" id="2.60.40.1890">
    <property type="entry name" value="PCu(A)C copper chaperone"/>
    <property type="match status" value="1"/>
</dbReference>
<dbReference type="SUPFAM" id="SSF110087">
    <property type="entry name" value="DR1885-like metal-binding protein"/>
    <property type="match status" value="1"/>
</dbReference>
<protein>
    <recommendedName>
        <fullName evidence="4">Copper chaperone PCu(A)C</fullName>
    </recommendedName>
</protein>
<gene>
    <name evidence="2" type="ORF">EKPJFOCH_2455</name>
</gene>
<feature type="signal peptide" evidence="1">
    <location>
        <begin position="1"/>
        <end position="26"/>
    </location>
</feature>
<keyword evidence="3" id="KW-1185">Reference proteome</keyword>
<reference evidence="2" key="2">
    <citation type="submission" date="2021-08" db="EMBL/GenBank/DDBJ databases">
        <authorList>
            <person name="Tani A."/>
            <person name="Ola A."/>
            <person name="Ogura Y."/>
            <person name="Katsura K."/>
            <person name="Hayashi T."/>
        </authorList>
    </citation>
    <scope>NUCLEOTIDE SEQUENCE</scope>
    <source>
        <strain evidence="2">DSM 23674</strain>
    </source>
</reference>
<evidence type="ECO:0000313" key="3">
    <source>
        <dbReference type="Proteomes" id="UP001055101"/>
    </source>
</evidence>
<proteinExistence type="predicted"/>
<feature type="chain" id="PRO_5046576955" description="Copper chaperone PCu(A)C" evidence="1">
    <location>
        <begin position="27"/>
        <end position="168"/>
    </location>
</feature>
<dbReference type="InterPro" id="IPR036182">
    <property type="entry name" value="PCuAC_sf"/>
</dbReference>
<keyword evidence="1" id="KW-0732">Signal</keyword>
<name>A0ABQ4TQ45_9HYPH</name>
<organism evidence="2 3">
    <name type="scientific">Methylobacterium thuringiense</name>
    <dbReference type="NCBI Taxonomy" id="1003091"/>
    <lineage>
        <taxon>Bacteria</taxon>
        <taxon>Pseudomonadati</taxon>
        <taxon>Pseudomonadota</taxon>
        <taxon>Alphaproteobacteria</taxon>
        <taxon>Hyphomicrobiales</taxon>
        <taxon>Methylobacteriaceae</taxon>
        <taxon>Methylobacterium</taxon>
    </lineage>
</organism>
<dbReference type="EMBL" id="BPRA01000010">
    <property type="protein sequence ID" value="GJE55958.1"/>
    <property type="molecule type" value="Genomic_DNA"/>
</dbReference>
<dbReference type="Pfam" id="PF04314">
    <property type="entry name" value="PCuAC"/>
    <property type="match status" value="1"/>
</dbReference>
<reference evidence="2" key="1">
    <citation type="journal article" date="2021" name="Front. Microbiol.">
        <title>Comprehensive Comparative Genomics and Phenotyping of Methylobacterium Species.</title>
        <authorList>
            <person name="Alessa O."/>
            <person name="Ogura Y."/>
            <person name="Fujitani Y."/>
            <person name="Takami H."/>
            <person name="Hayashi T."/>
            <person name="Sahin N."/>
            <person name="Tani A."/>
        </authorList>
    </citation>
    <scope>NUCLEOTIDE SEQUENCE</scope>
    <source>
        <strain evidence="2">DSM 23674</strain>
    </source>
</reference>
<evidence type="ECO:0000313" key="2">
    <source>
        <dbReference type="EMBL" id="GJE55958.1"/>
    </source>
</evidence>
<dbReference type="PANTHER" id="PTHR36302">
    <property type="entry name" value="BLR7088 PROTEIN"/>
    <property type="match status" value="1"/>
</dbReference>
<dbReference type="InterPro" id="IPR007410">
    <property type="entry name" value="LpqE-like"/>
</dbReference>
<sequence length="168" mass="17127">MRAALTTILRTAALAALLGGSSAALAHDYTLGGLKIGHPWSRATPGGAKVAAGYLSVTNAGAETDRLIGGTLENTGRVEVHSMSVEGGVMKMGPVEGGLEVKPGETVTLKPSGYHLMFTGLKAPLKQGEMVKGSLTFEKAGSVPVEFKVEGIAAATSGDEHAGHDHAH</sequence>
<dbReference type="Proteomes" id="UP001055101">
    <property type="component" value="Unassembled WGS sequence"/>
</dbReference>
<evidence type="ECO:0000256" key="1">
    <source>
        <dbReference type="SAM" id="SignalP"/>
    </source>
</evidence>
<evidence type="ECO:0008006" key="4">
    <source>
        <dbReference type="Google" id="ProtNLM"/>
    </source>
</evidence>
<dbReference type="PANTHER" id="PTHR36302:SF1">
    <property type="entry name" value="COPPER CHAPERONE PCU(A)C"/>
    <property type="match status" value="1"/>
</dbReference>